<evidence type="ECO:0008006" key="4">
    <source>
        <dbReference type="Google" id="ProtNLM"/>
    </source>
</evidence>
<gene>
    <name evidence="2" type="ORF">B0A66_05325</name>
</gene>
<proteinExistence type="predicted"/>
<protein>
    <recommendedName>
        <fullName evidence="4">Gliding motility-associated protein GldM C-terminal domain-containing protein</fullName>
    </recommendedName>
</protein>
<dbReference type="AlphaFoldDB" id="A0A226HKD5"/>
<evidence type="ECO:0000256" key="1">
    <source>
        <dbReference type="SAM" id="SignalP"/>
    </source>
</evidence>
<accession>A0A226HKD5</accession>
<evidence type="ECO:0000313" key="3">
    <source>
        <dbReference type="Proteomes" id="UP000198345"/>
    </source>
</evidence>
<comment type="caution">
    <text evidence="2">The sequence shown here is derived from an EMBL/GenBank/DDBJ whole genome shotgun (WGS) entry which is preliminary data.</text>
</comment>
<feature type="chain" id="PRO_5013393632" description="Gliding motility-associated protein GldM C-terminal domain-containing protein" evidence="1">
    <location>
        <begin position="20"/>
        <end position="186"/>
    </location>
</feature>
<name>A0A226HKD5_9FLAO</name>
<keyword evidence="3" id="KW-1185">Reference proteome</keyword>
<dbReference type="OrthoDB" id="1029582at2"/>
<sequence length="186" mass="20899">MKNALLSLLLCAFYQFAGAQRSVPELKNNTTLHYECKLHGQTRALKLTANVSSDTLVFHLETRGVKSDIVIAQQALKNGTALSFNQGENTAVLHLKPTETFFMISRSAYQDLVQNNKFVYNNTTYDVVNPKPNDEVFIEGKAIDVLHVKAQIDNTALWIIKNPDFPIICKVDKNPLGIDFTLMKIE</sequence>
<dbReference type="EMBL" id="MUGW01000010">
    <property type="protein sequence ID" value="OXA94101.1"/>
    <property type="molecule type" value="Genomic_DNA"/>
</dbReference>
<dbReference type="RefSeq" id="WP_089048823.1">
    <property type="nucleotide sequence ID" value="NZ_FXTV01000016.1"/>
</dbReference>
<feature type="signal peptide" evidence="1">
    <location>
        <begin position="1"/>
        <end position="19"/>
    </location>
</feature>
<reference evidence="2 3" key="1">
    <citation type="submission" date="2016-11" db="EMBL/GenBank/DDBJ databases">
        <title>Whole genomes of Flavobacteriaceae.</title>
        <authorList>
            <person name="Stine C."/>
            <person name="Li C."/>
            <person name="Tadesse D."/>
        </authorList>
    </citation>
    <scope>NUCLEOTIDE SEQUENCE [LARGE SCALE GENOMIC DNA]</scope>
    <source>
        <strain evidence="2 3">DSM 18292</strain>
    </source>
</reference>
<evidence type="ECO:0000313" key="2">
    <source>
        <dbReference type="EMBL" id="OXA94101.1"/>
    </source>
</evidence>
<organism evidence="2 3">
    <name type="scientific">Flavobacterium hercynium</name>
    <dbReference type="NCBI Taxonomy" id="387094"/>
    <lineage>
        <taxon>Bacteria</taxon>
        <taxon>Pseudomonadati</taxon>
        <taxon>Bacteroidota</taxon>
        <taxon>Flavobacteriia</taxon>
        <taxon>Flavobacteriales</taxon>
        <taxon>Flavobacteriaceae</taxon>
        <taxon>Flavobacterium</taxon>
    </lineage>
</organism>
<keyword evidence="1" id="KW-0732">Signal</keyword>
<dbReference type="Proteomes" id="UP000198345">
    <property type="component" value="Unassembled WGS sequence"/>
</dbReference>